<sequence length="411" mass="41709">MSDGKWTPVLPGETAEAVLRLAVALAGRPRATPARVRPGLADGGAGMALVYHQLDRCDPDAGWRAMADGYLAAAARGAARLGTADPGLHSGLSGLAFAARLLPGRHPEVPAALDARVTDAAVREAGRLAAGVHGVACRAYDVISGLAGTGAHLLCRAGDVPAADAALRAVLAALVELGEERAGVPHWFTPAGALHDPGLRRRFPDGALNCGLSHGIAGPLGLMSLSLTAGVRVPGQERAVRRAAGFLLGHRADDAWGADWPGIIALPGSSAGSVGARHGSWCYGAPGIARSLWLAGTALGEASLREVAVEAMKAVHRRPAGLLGLDGTPGLCHGLAGLLQITLRFAHDTGDPDFARAAAGLAVRLLRLPDRGGSPAQDGPAFLEGAAGVVLALLSAATDVVPSWDRVLLLA</sequence>
<evidence type="ECO:0000313" key="1">
    <source>
        <dbReference type="EMBL" id="GAA0417393.1"/>
    </source>
</evidence>
<keyword evidence="2" id="KW-1185">Reference proteome</keyword>
<reference evidence="1 2" key="1">
    <citation type="journal article" date="2019" name="Int. J. Syst. Evol. Microbiol.">
        <title>The Global Catalogue of Microorganisms (GCM) 10K type strain sequencing project: providing services to taxonomists for standard genome sequencing and annotation.</title>
        <authorList>
            <consortium name="The Broad Institute Genomics Platform"/>
            <consortium name="The Broad Institute Genome Sequencing Center for Infectious Disease"/>
            <person name="Wu L."/>
            <person name="Ma J."/>
        </authorList>
    </citation>
    <scope>NUCLEOTIDE SEQUENCE [LARGE SCALE GENOMIC DNA]</scope>
    <source>
        <strain evidence="1 2">JCM 4788</strain>
    </source>
</reference>
<evidence type="ECO:0000313" key="2">
    <source>
        <dbReference type="Proteomes" id="UP001500879"/>
    </source>
</evidence>
<dbReference type="SUPFAM" id="SSF158745">
    <property type="entry name" value="LanC-like"/>
    <property type="match status" value="1"/>
</dbReference>
<organism evidence="1 2">
    <name type="scientific">Streptomyces luteireticuli</name>
    <dbReference type="NCBI Taxonomy" id="173858"/>
    <lineage>
        <taxon>Bacteria</taxon>
        <taxon>Bacillati</taxon>
        <taxon>Actinomycetota</taxon>
        <taxon>Actinomycetes</taxon>
        <taxon>Kitasatosporales</taxon>
        <taxon>Streptomycetaceae</taxon>
        <taxon>Streptomyces</taxon>
    </lineage>
</organism>
<dbReference type="PRINTS" id="PR01955">
    <property type="entry name" value="LANCFRANKIA"/>
</dbReference>
<accession>A0ABN0YXQ5</accession>
<dbReference type="CDD" id="cd04793">
    <property type="entry name" value="LanC"/>
    <property type="match status" value="1"/>
</dbReference>
<dbReference type="SMART" id="SM01260">
    <property type="entry name" value="LANC_like"/>
    <property type="match status" value="1"/>
</dbReference>
<comment type="caution">
    <text evidence="1">The sequence shown here is derived from an EMBL/GenBank/DDBJ whole genome shotgun (WGS) entry which is preliminary data.</text>
</comment>
<dbReference type="Proteomes" id="UP001500879">
    <property type="component" value="Unassembled WGS sequence"/>
</dbReference>
<name>A0ABN0YXQ5_9ACTN</name>
<dbReference type="Pfam" id="PF05147">
    <property type="entry name" value="LANC_like"/>
    <property type="match status" value="1"/>
</dbReference>
<dbReference type="RefSeq" id="WP_344026924.1">
    <property type="nucleotide sequence ID" value="NZ_BAAABX010000048.1"/>
</dbReference>
<dbReference type="InterPro" id="IPR007822">
    <property type="entry name" value="LANC-like"/>
</dbReference>
<gene>
    <name evidence="1" type="ORF">GCM10010357_43440</name>
</gene>
<dbReference type="EMBL" id="BAAABX010000048">
    <property type="protein sequence ID" value="GAA0417393.1"/>
    <property type="molecule type" value="Genomic_DNA"/>
</dbReference>
<evidence type="ECO:0008006" key="3">
    <source>
        <dbReference type="Google" id="ProtNLM"/>
    </source>
</evidence>
<protein>
    <recommendedName>
        <fullName evidence="3">Lanthionine synthetase</fullName>
    </recommendedName>
</protein>
<dbReference type="Gene3D" id="1.50.10.20">
    <property type="match status" value="1"/>
</dbReference>
<proteinExistence type="predicted"/>
<dbReference type="InterPro" id="IPR033889">
    <property type="entry name" value="LanC"/>
</dbReference>
<dbReference type="PRINTS" id="PR01950">
    <property type="entry name" value="LANCSUPER"/>
</dbReference>